<proteinExistence type="predicted"/>
<evidence type="ECO:0000256" key="1">
    <source>
        <dbReference type="SAM" id="MobiDB-lite"/>
    </source>
</evidence>
<keyword evidence="3" id="KW-1185">Reference proteome</keyword>
<protein>
    <recommendedName>
        <fullName evidence="4">MerR family transcriptional regulator</fullName>
    </recommendedName>
</protein>
<evidence type="ECO:0008006" key="4">
    <source>
        <dbReference type="Google" id="ProtNLM"/>
    </source>
</evidence>
<organism evidence="2 3">
    <name type="scientific">Paraburkholderia xenovorans (strain LB400)</name>
    <dbReference type="NCBI Taxonomy" id="266265"/>
    <lineage>
        <taxon>Bacteria</taxon>
        <taxon>Pseudomonadati</taxon>
        <taxon>Pseudomonadota</taxon>
        <taxon>Betaproteobacteria</taxon>
        <taxon>Burkholderiales</taxon>
        <taxon>Burkholderiaceae</taxon>
        <taxon>Paraburkholderia</taxon>
    </lineage>
</organism>
<gene>
    <name evidence="2" type="ORF">Bxe_C0553</name>
</gene>
<accession>Q13HI7</accession>
<feature type="region of interest" description="Disordered" evidence="1">
    <location>
        <begin position="75"/>
        <end position="100"/>
    </location>
</feature>
<evidence type="ECO:0000313" key="3">
    <source>
        <dbReference type="Proteomes" id="UP000001817"/>
    </source>
</evidence>
<dbReference type="EMBL" id="CP000272">
    <property type="protein sequence ID" value="ABE36452.1"/>
    <property type="molecule type" value="Genomic_DNA"/>
</dbReference>
<dbReference type="Gene3D" id="1.10.1660.10">
    <property type="match status" value="1"/>
</dbReference>
<dbReference type="Proteomes" id="UP000001817">
    <property type="component" value="Chromosome 3"/>
</dbReference>
<dbReference type="STRING" id="266265.Bxe_C0553"/>
<reference evidence="2 3" key="1">
    <citation type="journal article" date="2006" name="Proc. Natl. Acad. Sci. U.S.A.">
        <title>Burkholderia xenovorans LB400 harbors a multi-replicon, 9.73-Mbp genome shaped for versatility.</title>
        <authorList>
            <person name="Chain P.S."/>
            <person name="Denef V.J."/>
            <person name="Konstantinidis K.T."/>
            <person name="Vergez L.M."/>
            <person name="Agullo L."/>
            <person name="Reyes V.L."/>
            <person name="Hauser L."/>
            <person name="Cordova M."/>
            <person name="Gomez L."/>
            <person name="Gonzalez M."/>
            <person name="Land M."/>
            <person name="Lao V."/>
            <person name="Larimer F."/>
            <person name="LiPuma J.J."/>
            <person name="Mahenthiralingam E."/>
            <person name="Malfatti S.A."/>
            <person name="Marx C.J."/>
            <person name="Parnell J.J."/>
            <person name="Ramette A."/>
            <person name="Richardson P."/>
            <person name="Seeger M."/>
            <person name="Smith D."/>
            <person name="Spilker T."/>
            <person name="Sul W.J."/>
            <person name="Tsoi T.V."/>
            <person name="Ulrich L.E."/>
            <person name="Zhulin I.B."/>
            <person name="Tiedje J.M."/>
        </authorList>
    </citation>
    <scope>NUCLEOTIDE SEQUENCE [LARGE SCALE GENOMIC DNA]</scope>
    <source>
        <strain evidence="2 3">LB400</strain>
    </source>
</reference>
<evidence type="ECO:0000313" key="2">
    <source>
        <dbReference type="EMBL" id="ABE36452.1"/>
    </source>
</evidence>
<name>Q13HI7_PARXL</name>
<sequence>MASLAGLRYEIQRLLRSAGRAAQRDAGRYHAYFEPPPPWEVKFTLLELCRVSGASEMQIFEWIAHGAIEPTCVSEKDGPHFDSVSLRRVRRPPSRAGSRD</sequence>
<dbReference type="KEGG" id="bxe:Bxe_C0553"/>
<dbReference type="AlphaFoldDB" id="Q13HI7"/>